<accession>A0A2A9P1R8</accession>
<evidence type="ECO:0000256" key="8">
    <source>
        <dbReference type="SAM" id="Phobius"/>
    </source>
</evidence>
<evidence type="ECO:0000259" key="9">
    <source>
        <dbReference type="Pfam" id="PF00324"/>
    </source>
</evidence>
<dbReference type="Proteomes" id="UP000242287">
    <property type="component" value="Unassembled WGS sequence"/>
</dbReference>
<dbReference type="OrthoDB" id="10062876at2759"/>
<dbReference type="InterPro" id="IPR004841">
    <property type="entry name" value="AA-permease/SLC12A_dom"/>
</dbReference>
<name>A0A2A9P1R8_9AGAR</name>
<feature type="transmembrane region" description="Helical" evidence="8">
    <location>
        <begin position="74"/>
        <end position="100"/>
    </location>
</feature>
<feature type="region of interest" description="Disordered" evidence="7">
    <location>
        <begin position="1"/>
        <end position="31"/>
    </location>
</feature>
<feature type="transmembrane region" description="Helical" evidence="8">
    <location>
        <begin position="125"/>
        <end position="146"/>
    </location>
</feature>
<feature type="transmembrane region" description="Helical" evidence="8">
    <location>
        <begin position="44"/>
        <end position="62"/>
    </location>
</feature>
<evidence type="ECO:0000313" key="10">
    <source>
        <dbReference type="EMBL" id="PFH54652.1"/>
    </source>
</evidence>
<evidence type="ECO:0000256" key="1">
    <source>
        <dbReference type="ARBA" id="ARBA00004141"/>
    </source>
</evidence>
<organism evidence="10 11">
    <name type="scientific">Amanita thiersii Skay4041</name>
    <dbReference type="NCBI Taxonomy" id="703135"/>
    <lineage>
        <taxon>Eukaryota</taxon>
        <taxon>Fungi</taxon>
        <taxon>Dikarya</taxon>
        <taxon>Basidiomycota</taxon>
        <taxon>Agaricomycotina</taxon>
        <taxon>Agaricomycetes</taxon>
        <taxon>Agaricomycetidae</taxon>
        <taxon>Agaricales</taxon>
        <taxon>Pluteineae</taxon>
        <taxon>Amanitaceae</taxon>
        <taxon>Amanita</taxon>
    </lineage>
</organism>
<feature type="transmembrane region" description="Helical" evidence="8">
    <location>
        <begin position="179"/>
        <end position="199"/>
    </location>
</feature>
<evidence type="ECO:0000256" key="5">
    <source>
        <dbReference type="ARBA" id="ARBA00022989"/>
    </source>
</evidence>
<feature type="compositionally biased region" description="Basic and acidic residues" evidence="7">
    <location>
        <begin position="1"/>
        <end position="15"/>
    </location>
</feature>
<feature type="transmembrane region" description="Helical" evidence="8">
    <location>
        <begin position="153"/>
        <end position="173"/>
    </location>
</feature>
<dbReference type="STRING" id="703135.A0A2A9P1R8"/>
<keyword evidence="6 8" id="KW-0472">Membrane</keyword>
<keyword evidence="11" id="KW-1185">Reference proteome</keyword>
<dbReference type="GO" id="GO:0015171">
    <property type="term" value="F:amino acid transmembrane transporter activity"/>
    <property type="evidence" value="ECO:0007669"/>
    <property type="project" value="TreeGrafter"/>
</dbReference>
<sequence length="584" mass="64317">MAGSDVEEKPAKTEQNEYASARSDTESLKPATGGLERQLKNRHIAMISIGGVIGTGLFLGTATSLRNGGPVGLLLGYIFMGTICYSVMISLGEMIAYLPIPGGHIKLAERFVNPAFSFTMGWNYWYNWSIILPAELSAAAVLIGYWDSKINPAVWVTICMVVVIAINLLGAGAYGEAEFLFASIKVITIVGLIILGIVLDLGGGPNHDRLGFRYWKHPGAFVQFDGIAGAKGRFLGWWAVMTQAAFSFIGTEIVAIAAGETKNPRRNLPRAIRRVYIRILLFYIGGTIIIGLLVPSNAKGLDLADGTAASSPFVIAIQSAGIKALPSIINACLLTSAWSAASSDLYTSSRALYGLAVSGNAPKIFMKTSKKGLPYVSILFNCLFATLGYMGAGNGAGRVFGWFANMTSIAGLMTWLGICITYIRFYQGAKVQGLDRSKMPFASRLQPFAAWYALCFISFISLFSGWDVFLKGRWKTDRFVTNYLPLVLFPILYIGARLYYRQPAKRPHEMDFISGLKEIEAHTYDEPPPRNKIEAFWQWLVSVLNFGCCQVWFQTFLFIDVIIYITYSDNKFISTNYYSHVLED</sequence>
<evidence type="ECO:0000256" key="4">
    <source>
        <dbReference type="ARBA" id="ARBA00022970"/>
    </source>
</evidence>
<feature type="transmembrane region" description="Helical" evidence="8">
    <location>
        <begin position="372"/>
        <end position="390"/>
    </location>
</feature>
<dbReference type="Gene3D" id="1.20.1740.10">
    <property type="entry name" value="Amino acid/polyamine transporter I"/>
    <property type="match status" value="1"/>
</dbReference>
<feature type="transmembrane region" description="Helical" evidence="8">
    <location>
        <begin position="483"/>
        <end position="500"/>
    </location>
</feature>
<feature type="transmembrane region" description="Helical" evidence="8">
    <location>
        <begin position="275"/>
        <end position="294"/>
    </location>
</feature>
<proteinExistence type="predicted"/>
<gene>
    <name evidence="10" type="ORF">AMATHDRAFT_134256</name>
</gene>
<evidence type="ECO:0000313" key="11">
    <source>
        <dbReference type="Proteomes" id="UP000242287"/>
    </source>
</evidence>
<dbReference type="InterPro" id="IPR050524">
    <property type="entry name" value="APC_YAT"/>
</dbReference>
<dbReference type="EMBL" id="KZ301969">
    <property type="protein sequence ID" value="PFH54652.1"/>
    <property type="molecule type" value="Genomic_DNA"/>
</dbReference>
<feature type="transmembrane region" description="Helical" evidence="8">
    <location>
        <begin position="445"/>
        <end position="463"/>
    </location>
</feature>
<feature type="transmembrane region" description="Helical" evidence="8">
    <location>
        <begin position="314"/>
        <end position="340"/>
    </location>
</feature>
<evidence type="ECO:0000256" key="2">
    <source>
        <dbReference type="ARBA" id="ARBA00022448"/>
    </source>
</evidence>
<dbReference type="PANTHER" id="PTHR43341:SF20">
    <property type="entry name" value="AAT FAMILY AMINO ACID TRANSPORTER"/>
    <property type="match status" value="1"/>
</dbReference>
<feature type="domain" description="Amino acid permease/ SLC12A" evidence="9">
    <location>
        <begin position="43"/>
        <end position="505"/>
    </location>
</feature>
<dbReference type="Pfam" id="PF00324">
    <property type="entry name" value="AA_permease"/>
    <property type="match status" value="1"/>
</dbReference>
<comment type="subcellular location">
    <subcellularLocation>
        <location evidence="1">Membrane</location>
        <topology evidence="1">Multi-pass membrane protein</topology>
    </subcellularLocation>
</comment>
<feature type="transmembrane region" description="Helical" evidence="8">
    <location>
        <begin position="539"/>
        <end position="567"/>
    </location>
</feature>
<protein>
    <recommendedName>
        <fullName evidence="9">Amino acid permease/ SLC12A domain-containing protein</fullName>
    </recommendedName>
</protein>
<dbReference type="PANTHER" id="PTHR43341">
    <property type="entry name" value="AMINO ACID PERMEASE"/>
    <property type="match status" value="1"/>
</dbReference>
<dbReference type="AlphaFoldDB" id="A0A2A9P1R8"/>
<keyword evidence="5 8" id="KW-1133">Transmembrane helix</keyword>
<keyword evidence="4" id="KW-0029">Amino-acid transport</keyword>
<dbReference type="GO" id="GO:0016020">
    <property type="term" value="C:membrane"/>
    <property type="evidence" value="ECO:0007669"/>
    <property type="project" value="UniProtKB-SubCell"/>
</dbReference>
<dbReference type="InterPro" id="IPR004840">
    <property type="entry name" value="Amino_acid_permease_CS"/>
</dbReference>
<evidence type="ECO:0000256" key="7">
    <source>
        <dbReference type="SAM" id="MobiDB-lite"/>
    </source>
</evidence>
<reference evidence="10 11" key="1">
    <citation type="submission" date="2014-02" db="EMBL/GenBank/DDBJ databases">
        <title>Transposable element dynamics among asymbiotic and ectomycorrhizal Amanita fungi.</title>
        <authorList>
            <consortium name="DOE Joint Genome Institute"/>
            <person name="Hess J."/>
            <person name="Skrede I."/>
            <person name="Wolfe B."/>
            <person name="LaButti K."/>
            <person name="Ohm R.A."/>
            <person name="Grigoriev I.V."/>
            <person name="Pringle A."/>
        </authorList>
    </citation>
    <scope>NUCLEOTIDE SEQUENCE [LARGE SCALE GENOMIC DNA]</scope>
    <source>
        <strain evidence="10 11">SKay4041</strain>
    </source>
</reference>
<evidence type="ECO:0000256" key="6">
    <source>
        <dbReference type="ARBA" id="ARBA00023136"/>
    </source>
</evidence>
<evidence type="ECO:0000256" key="3">
    <source>
        <dbReference type="ARBA" id="ARBA00022692"/>
    </source>
</evidence>
<keyword evidence="3 8" id="KW-0812">Transmembrane</keyword>
<feature type="transmembrane region" description="Helical" evidence="8">
    <location>
        <begin position="402"/>
        <end position="425"/>
    </location>
</feature>
<dbReference type="FunFam" id="1.20.1740.10:FF:000006">
    <property type="entry name" value="General amino acid permease"/>
    <property type="match status" value="1"/>
</dbReference>
<keyword evidence="2" id="KW-0813">Transport</keyword>
<dbReference type="PROSITE" id="PS00218">
    <property type="entry name" value="AMINO_ACID_PERMEASE_1"/>
    <property type="match status" value="1"/>
</dbReference>